<dbReference type="InterPro" id="IPR011944">
    <property type="entry name" value="Steroid_delta5-4_isomerase"/>
</dbReference>
<dbReference type="InterPro" id="IPR032710">
    <property type="entry name" value="NTF2-like_dom_sf"/>
</dbReference>
<sequence>MLKPLFSSCALVFALSVPLVQAADAPHVYTETATAPSNAQEQQIAGLFERWNAALQTGDSAKVAALYADNGVLQPTVSNRVRVGHEAIKDYFDHFLQAKPVGTINMREIRQIGPDAAVDSGVYTFALTQGDAVRQVQARYTFVYQKVDGEWKILKHHSSAMPEQPAAS</sequence>
<dbReference type="CDD" id="cd00531">
    <property type="entry name" value="NTF2_like"/>
    <property type="match status" value="1"/>
</dbReference>
<dbReference type="EMBL" id="FMZQ01000013">
    <property type="protein sequence ID" value="SDD27196.1"/>
    <property type="molecule type" value="Genomic_DNA"/>
</dbReference>
<dbReference type="GO" id="GO:0004683">
    <property type="term" value="F:calcium/calmodulin-dependent protein kinase activity"/>
    <property type="evidence" value="ECO:0007669"/>
    <property type="project" value="InterPro"/>
</dbReference>
<dbReference type="RefSeq" id="WP_090337302.1">
    <property type="nucleotide sequence ID" value="NZ_FMZQ01000013.1"/>
</dbReference>
<dbReference type="Proteomes" id="UP000199467">
    <property type="component" value="Unassembled WGS sequence"/>
</dbReference>
<protein>
    <submittedName>
        <fullName evidence="1">Uncharacterized protein</fullName>
    </submittedName>
</protein>
<dbReference type="InterPro" id="IPR016887">
    <property type="entry name" value="UCP028470_steroid_isom-rel"/>
</dbReference>
<name>A0A1G6TF91_9GAMM</name>
<accession>A0A1G6TF91</accession>
<dbReference type="PIRSF" id="PIRSF028470">
    <property type="entry name" value="UCP028470"/>
    <property type="match status" value="1"/>
</dbReference>
<dbReference type="AlphaFoldDB" id="A0A1G6TF91"/>
<evidence type="ECO:0000313" key="1">
    <source>
        <dbReference type="EMBL" id="SDD27196.1"/>
    </source>
</evidence>
<dbReference type="SUPFAM" id="SSF54427">
    <property type="entry name" value="NTF2-like"/>
    <property type="match status" value="1"/>
</dbReference>
<dbReference type="InterPro" id="IPR013543">
    <property type="entry name" value="Ca/CaM-dep_prot_kinase-assoc"/>
</dbReference>
<keyword evidence="2" id="KW-1185">Reference proteome</keyword>
<dbReference type="NCBIfam" id="TIGR02246">
    <property type="entry name" value="SgcJ/EcaC family oxidoreductase"/>
    <property type="match status" value="1"/>
</dbReference>
<organism evidence="1 2">
    <name type="scientific">Ectopseudomonas chengduensis</name>
    <dbReference type="NCBI Taxonomy" id="489632"/>
    <lineage>
        <taxon>Bacteria</taxon>
        <taxon>Pseudomonadati</taxon>
        <taxon>Pseudomonadota</taxon>
        <taxon>Gammaproteobacteria</taxon>
        <taxon>Pseudomonadales</taxon>
        <taxon>Pseudomonadaceae</taxon>
        <taxon>Ectopseudomonas</taxon>
    </lineage>
</organism>
<evidence type="ECO:0000313" key="2">
    <source>
        <dbReference type="Proteomes" id="UP000199467"/>
    </source>
</evidence>
<gene>
    <name evidence="1" type="ORF">SAMN05216576_113166</name>
</gene>
<dbReference type="Pfam" id="PF08332">
    <property type="entry name" value="CaMKII_AD"/>
    <property type="match status" value="1"/>
</dbReference>
<dbReference type="Gene3D" id="3.10.450.50">
    <property type="match status" value="1"/>
</dbReference>
<dbReference type="GO" id="GO:0005516">
    <property type="term" value="F:calmodulin binding"/>
    <property type="evidence" value="ECO:0007669"/>
    <property type="project" value="InterPro"/>
</dbReference>
<proteinExistence type="predicted"/>
<reference evidence="2" key="1">
    <citation type="submission" date="2016-10" db="EMBL/GenBank/DDBJ databases">
        <authorList>
            <person name="Varghese N."/>
            <person name="Submissions S."/>
        </authorList>
    </citation>
    <scope>NUCLEOTIDE SEQUENCE [LARGE SCALE GENOMIC DNA]</scope>
    <source>
        <strain evidence="2">DSM 26382</strain>
    </source>
</reference>